<dbReference type="InterPro" id="IPR045455">
    <property type="entry name" value="NrS-1_pol-like_helicase"/>
</dbReference>
<dbReference type="SUPFAM" id="SSF52047">
    <property type="entry name" value="RNI-like"/>
    <property type="match status" value="1"/>
</dbReference>
<keyword evidence="3" id="KW-0378">Hydrolase</keyword>
<feature type="region of interest" description="Disordered" evidence="1">
    <location>
        <begin position="781"/>
        <end position="803"/>
    </location>
</feature>
<feature type="region of interest" description="Disordered" evidence="1">
    <location>
        <begin position="268"/>
        <end position="302"/>
    </location>
</feature>
<dbReference type="InterPro" id="IPR027417">
    <property type="entry name" value="P-loop_NTPase"/>
</dbReference>
<accession>A0A8H3LCL0</accession>
<dbReference type="Pfam" id="PF19263">
    <property type="entry name" value="DUF5906"/>
    <property type="match status" value="1"/>
</dbReference>
<organism evidence="3 4">
    <name type="scientific">Rhizophagus clarus</name>
    <dbReference type="NCBI Taxonomy" id="94130"/>
    <lineage>
        <taxon>Eukaryota</taxon>
        <taxon>Fungi</taxon>
        <taxon>Fungi incertae sedis</taxon>
        <taxon>Mucoromycota</taxon>
        <taxon>Glomeromycotina</taxon>
        <taxon>Glomeromycetes</taxon>
        <taxon>Glomerales</taxon>
        <taxon>Glomeraceae</taxon>
        <taxon>Rhizophagus</taxon>
    </lineage>
</organism>
<protein>
    <submittedName>
        <fullName evidence="3">Highly derived D5-like helicase-primase</fullName>
    </submittedName>
</protein>
<name>A0A8H3LCL0_9GLOM</name>
<dbReference type="SMART" id="SM00367">
    <property type="entry name" value="LRR_CC"/>
    <property type="match status" value="3"/>
</dbReference>
<proteinExistence type="predicted"/>
<comment type="caution">
    <text evidence="3">The sequence shown here is derived from an EMBL/GenBank/DDBJ whole genome shotgun (WGS) entry which is preliminary data.</text>
</comment>
<evidence type="ECO:0000313" key="4">
    <source>
        <dbReference type="Proteomes" id="UP000615446"/>
    </source>
</evidence>
<dbReference type="InterPro" id="IPR006553">
    <property type="entry name" value="Leu-rich_rpt_Cys-con_subtyp"/>
</dbReference>
<feature type="compositionally biased region" description="Low complexity" evidence="1">
    <location>
        <begin position="823"/>
        <end position="838"/>
    </location>
</feature>
<evidence type="ECO:0000313" key="3">
    <source>
        <dbReference type="EMBL" id="GES84654.1"/>
    </source>
</evidence>
<evidence type="ECO:0000256" key="1">
    <source>
        <dbReference type="SAM" id="MobiDB-lite"/>
    </source>
</evidence>
<dbReference type="PANTHER" id="PTHR13318:SF95">
    <property type="entry name" value="F-BOX PROTEIN YLR352W"/>
    <property type="match status" value="1"/>
</dbReference>
<keyword evidence="3" id="KW-0347">Helicase</keyword>
<dbReference type="OrthoDB" id="2395931at2759"/>
<dbReference type="EMBL" id="BLAL01000083">
    <property type="protein sequence ID" value="GES84654.1"/>
    <property type="molecule type" value="Genomic_DNA"/>
</dbReference>
<reference evidence="3" key="1">
    <citation type="submission" date="2019-10" db="EMBL/GenBank/DDBJ databases">
        <title>Conservation and host-specific expression of non-tandemly repeated heterogenous ribosome RNA gene in arbuscular mycorrhizal fungi.</title>
        <authorList>
            <person name="Maeda T."/>
            <person name="Kobayashi Y."/>
            <person name="Nakagawa T."/>
            <person name="Ezawa T."/>
            <person name="Yamaguchi K."/>
            <person name="Bino T."/>
            <person name="Nishimoto Y."/>
            <person name="Shigenobu S."/>
            <person name="Kawaguchi M."/>
        </authorList>
    </citation>
    <scope>NUCLEOTIDE SEQUENCE</scope>
    <source>
        <strain evidence="3">HR1</strain>
    </source>
</reference>
<feature type="domain" description="NrS-1 polymerase-like helicase" evidence="2">
    <location>
        <begin position="484"/>
        <end position="595"/>
    </location>
</feature>
<evidence type="ECO:0000259" key="2">
    <source>
        <dbReference type="Pfam" id="PF19263"/>
    </source>
</evidence>
<keyword evidence="3" id="KW-0067">ATP-binding</keyword>
<dbReference type="GO" id="GO:0004386">
    <property type="term" value="F:helicase activity"/>
    <property type="evidence" value="ECO:0007669"/>
    <property type="project" value="UniProtKB-KW"/>
</dbReference>
<feature type="compositionally biased region" description="Basic and acidic residues" evidence="1">
    <location>
        <begin position="286"/>
        <end position="302"/>
    </location>
</feature>
<dbReference type="Proteomes" id="UP000615446">
    <property type="component" value="Unassembled WGS sequence"/>
</dbReference>
<keyword evidence="3" id="KW-0547">Nucleotide-binding</keyword>
<dbReference type="Gene3D" id="3.40.50.300">
    <property type="entry name" value="P-loop containing nucleotide triphosphate hydrolases"/>
    <property type="match status" value="1"/>
</dbReference>
<feature type="region of interest" description="Disordered" evidence="1">
    <location>
        <begin position="823"/>
        <end position="854"/>
    </location>
</feature>
<feature type="compositionally biased region" description="Basic and acidic residues" evidence="1">
    <location>
        <begin position="794"/>
        <end position="803"/>
    </location>
</feature>
<gene>
    <name evidence="3" type="ORF">RCL2_001176000</name>
</gene>
<dbReference type="Gene3D" id="3.80.10.10">
    <property type="entry name" value="Ribonuclease Inhibitor"/>
    <property type="match status" value="1"/>
</dbReference>
<dbReference type="InterPro" id="IPR032675">
    <property type="entry name" value="LRR_dom_sf"/>
</dbReference>
<sequence>MTEHSELSEFLSSDAPAPYYQGYRASDIETLNAITPKLSGGQVKNSLCCAFRDTCLEIFPEWDKETLTIAESSDEKKISLHVSTFGMRHPNIAQVAMFTELVRKKLPTALQGNSIIDNIANKCSFSLRMLGSPKYNEKTGEHIRVKKAIRPKDGTIFDFMICPPNDESEVIKNSPLLVVPKAKMEGCPSTNNVITDAEFELVETLLQEANIEGYSLSYPSENFPNKFPLSRISPSHCPICDREHDSDHGYIIQNKKSYSFFCYRANNDREPGSRKPSKKLTISETALDREQKLPSPTKLDRSRISDPNDRFVWGDLIDMSTSGRKFSRNEVYEAIQATVACIQTTSRLWVLKIEDTNGGLYFDMAPKLDLAKYEVNLLELGGEGVKLINLIDRAVTKGLILYHNINFLPYSLNSPVPNTKFFNLFIGFLAKPAVEISPEIMDPILWHTKNIISNENVELHEYLWNWWAYLVQKPEKKPRSILVLKSTLQQCGKNIITDFIGDKVLGEHLHYATSDLEKILGRFNSAIQARKLIVMNETGISSGEWHKFNGHLKSLITEGMVSIERKGIETKRIRDFTGFMVTSNQDAPLKIDIGDSRVVCFDVSSRCRGNTVYFKRLGKVLDHPDAPGVVMRYLLSRDLSDFEPQEIPVTKMKIKTMRDQLPNPIRFIIDYISSWCGIKIASPSRTLLYQKYLEWCGENGEKPFSNNIAGKKFSDIGIESKQARTGGGKREWQYILDRSKIVAKLRESGLGDMEEFSDISQDDLPENEATDIPIFNMPETVPQKIIPPQPEENLPPRDKKADKQDDLTRALFDYVAKDIRASVTSASGTSKTSKTPKTVIDKPEVSKPSESIKPSSNEVSSAILLSRTQMMADADAIDFAKEDGMDVNDIFYMSRRERLISEEIYLRNHENAGNLRAYVYDDEEWQKDIRPIYLLIIDMPTKQARRKPKANDFKSILERFLEKYNLSTESSPERLSEHNKELDAPLQDQNARKCVKDLLTRRKYSKEKKEALLPDKRKEKLTIEKRAEYCAKAGNKWVIFRHNMELGPKSDNKKEVIASASRQQQFREKLAKAGLEGDEVEDKFRLERFLKIVPGGGRRPVYSPKLTHLKIAHYRSLSNKKIKGIVHTFPNIIHLDLEGSTDDRIGKTLKLIAKSYPNLEYLNISALREGFKSENDIGLNAVAQSCYKLEYLNISNHTEYSETSICNVIRSRPRLQQLDLSYCGITDKTIEEIARSCPKLKYLNLEGCYQISKEAIDQLVSLNPDIHVETTPMIIGTADNPNDFITAFTDYLKQDNFANRHIFAQGLQRLLDLSMRDNLQWYSDPGLARSIVQSDDH</sequence>
<dbReference type="GO" id="GO:0031146">
    <property type="term" value="P:SCF-dependent proteasomal ubiquitin-dependent protein catabolic process"/>
    <property type="evidence" value="ECO:0007669"/>
    <property type="project" value="TreeGrafter"/>
</dbReference>
<dbReference type="GO" id="GO:0019005">
    <property type="term" value="C:SCF ubiquitin ligase complex"/>
    <property type="evidence" value="ECO:0007669"/>
    <property type="project" value="TreeGrafter"/>
</dbReference>
<dbReference type="PANTHER" id="PTHR13318">
    <property type="entry name" value="PARTNER OF PAIRED, ISOFORM B-RELATED"/>
    <property type="match status" value="1"/>
</dbReference>